<sequence length="264" mass="29067">MAAPSLFTMGLISSALPLSRTRTASLVSHINLTTTGIRYKSTTRRMTKALRLHPHASFIGTASTIPSKVIHPPPPSSSPSEAKPVSRVLPDIIHNPPAAAPSVLVTPRLFIPPSDPRYTLPSPTAVLTSSPAPPPNWTPSPTTSSSSSSSSTEGVGAEGVLEGGKKKLPPALRRPYQKTYHLTESQIRKIQNMRKADPIKNTRKVLAEMFGCSEFYIGMVAPTTEERKKEMRQKLEDVKGRWGKIRTFAREERTRRRVLWSKDL</sequence>
<dbReference type="Proteomes" id="UP001365542">
    <property type="component" value="Unassembled WGS sequence"/>
</dbReference>
<dbReference type="EMBL" id="JAVHJO010000016">
    <property type="protein sequence ID" value="KAK6526341.1"/>
    <property type="molecule type" value="Genomic_DNA"/>
</dbReference>
<accession>A0AAV9WU38</accession>
<comment type="caution">
    <text evidence="2">The sequence shown here is derived from an EMBL/GenBank/DDBJ whole genome shotgun (WGS) entry which is preliminary data.</text>
</comment>
<evidence type="ECO:0000256" key="1">
    <source>
        <dbReference type="SAM" id="MobiDB-lite"/>
    </source>
</evidence>
<keyword evidence="3" id="KW-1185">Reference proteome</keyword>
<feature type="region of interest" description="Disordered" evidence="1">
    <location>
        <begin position="121"/>
        <end position="176"/>
    </location>
</feature>
<proteinExistence type="predicted"/>
<organism evidence="2 3">
    <name type="scientific">Orbilia ellipsospora</name>
    <dbReference type="NCBI Taxonomy" id="2528407"/>
    <lineage>
        <taxon>Eukaryota</taxon>
        <taxon>Fungi</taxon>
        <taxon>Dikarya</taxon>
        <taxon>Ascomycota</taxon>
        <taxon>Pezizomycotina</taxon>
        <taxon>Orbiliomycetes</taxon>
        <taxon>Orbiliales</taxon>
        <taxon>Orbiliaceae</taxon>
        <taxon>Orbilia</taxon>
    </lineage>
</organism>
<gene>
    <name evidence="2" type="ORF">TWF694_004939</name>
</gene>
<evidence type="ECO:0000313" key="2">
    <source>
        <dbReference type="EMBL" id="KAK6526341.1"/>
    </source>
</evidence>
<dbReference type="PANTHER" id="PTHR28266:SF1">
    <property type="entry name" value="LARGE RIBOSOMAL SUBUNIT PROTEIN ML58"/>
    <property type="match status" value="1"/>
</dbReference>
<dbReference type="InterPro" id="IPR024388">
    <property type="entry name" value="Ribosomal_mL58"/>
</dbReference>
<name>A0AAV9WU38_9PEZI</name>
<evidence type="ECO:0000313" key="3">
    <source>
        <dbReference type="Proteomes" id="UP001365542"/>
    </source>
</evidence>
<reference evidence="2 3" key="1">
    <citation type="submission" date="2019-10" db="EMBL/GenBank/DDBJ databases">
        <authorList>
            <person name="Palmer J.M."/>
        </authorList>
    </citation>
    <scope>NUCLEOTIDE SEQUENCE [LARGE SCALE GENOMIC DNA]</scope>
    <source>
        <strain evidence="2 3">TWF694</strain>
    </source>
</reference>
<dbReference type="PANTHER" id="PTHR28266">
    <property type="entry name" value="54S RIBOSOMAL PROTEIN L20, MITOCHONDRIAL"/>
    <property type="match status" value="1"/>
</dbReference>
<feature type="compositionally biased region" description="Low complexity" evidence="1">
    <location>
        <begin position="139"/>
        <end position="160"/>
    </location>
</feature>
<dbReference type="Pfam" id="PF12824">
    <property type="entry name" value="MRP-L20"/>
    <property type="match status" value="1"/>
</dbReference>
<dbReference type="GO" id="GO:0005762">
    <property type="term" value="C:mitochondrial large ribosomal subunit"/>
    <property type="evidence" value="ECO:0007669"/>
    <property type="project" value="TreeGrafter"/>
</dbReference>
<dbReference type="GO" id="GO:0003735">
    <property type="term" value="F:structural constituent of ribosome"/>
    <property type="evidence" value="ECO:0007669"/>
    <property type="project" value="TreeGrafter"/>
</dbReference>
<protein>
    <submittedName>
        <fullName evidence="2">Uncharacterized protein</fullName>
    </submittedName>
</protein>
<dbReference type="AlphaFoldDB" id="A0AAV9WU38"/>
<feature type="region of interest" description="Disordered" evidence="1">
    <location>
        <begin position="63"/>
        <end position="84"/>
    </location>
</feature>